<proteinExistence type="predicted"/>
<dbReference type="GO" id="GO:0016020">
    <property type="term" value="C:membrane"/>
    <property type="evidence" value="ECO:0007669"/>
    <property type="project" value="UniProtKB-SubCell"/>
</dbReference>
<dbReference type="SMART" id="SM00282">
    <property type="entry name" value="LamG"/>
    <property type="match status" value="1"/>
</dbReference>
<feature type="domain" description="Laminin G" evidence="3">
    <location>
        <begin position="205"/>
        <end position="396"/>
    </location>
</feature>
<reference evidence="4" key="1">
    <citation type="submission" date="2017-02" db="UniProtKB">
        <authorList>
            <consortium name="WormBaseParasite"/>
        </authorList>
    </citation>
    <scope>IDENTIFICATION</scope>
</reference>
<sequence>LTTFDLSSSPVYLGGIADVESHFLEDVVPSKQSFVGAIQKVVLNGAELVLAGGSQKKSDRLKETQLEHWEATTQWQGPPCGDNYSTCAKDRETLKRICRPLGSSYECSCSTPLTHMSFVRHLTASLGDVDLLHNLTAQREISAKAEAMACDALATRLGMASKDLQHDVPGKDNEIGAPLSEEERKEVQAGERRMGDSREAAVLYKGSVLFSGSTVINYHGLIDKDNTVDNVRIQLKTETSDGLVVMIPERSHGMEEFVAISLVSGRPEACLSLRSSHHSPPLNVDTSHSEGKRVTTLKAAQFVADGDWHIVHFIRNRGHISLIVDDQMVSGELAGTDGVLNNEGNIWLGGALERVTTLPWQYQRNFTGCISALFLNEVSIALLGDADLLYGTIASCS</sequence>
<name>A0A0R3XA67_HYDTA</name>
<dbReference type="WBParaSite" id="TTAC_0001044401-mRNA-1">
    <property type="protein sequence ID" value="TTAC_0001044401-mRNA-1"/>
    <property type="gene ID" value="TTAC_0001044401"/>
</dbReference>
<dbReference type="SUPFAM" id="SSF49899">
    <property type="entry name" value="Concanavalin A-like lectins/glucanases"/>
    <property type="match status" value="1"/>
</dbReference>
<accession>A0A0R3XA67</accession>
<evidence type="ECO:0000256" key="1">
    <source>
        <dbReference type="PROSITE-ProRule" id="PRU00122"/>
    </source>
</evidence>
<protein>
    <submittedName>
        <fullName evidence="4">LAM_G_DOMAIN domain-containing protein</fullName>
    </submittedName>
</protein>
<dbReference type="STRING" id="6205.A0A0R3XA67"/>
<evidence type="ECO:0000313" key="4">
    <source>
        <dbReference type="WBParaSite" id="TTAC_0001044401-mRNA-1"/>
    </source>
</evidence>
<evidence type="ECO:0000259" key="3">
    <source>
        <dbReference type="PROSITE" id="PS50025"/>
    </source>
</evidence>
<dbReference type="PANTHER" id="PTHR15036">
    <property type="entry name" value="PIKACHURIN-LIKE PROTEIN"/>
    <property type="match status" value="1"/>
</dbReference>
<dbReference type="Pfam" id="PF02210">
    <property type="entry name" value="Laminin_G_2"/>
    <property type="match status" value="1"/>
</dbReference>
<feature type="region of interest" description="Disordered" evidence="2">
    <location>
        <begin position="164"/>
        <end position="193"/>
    </location>
</feature>
<organism evidence="4">
    <name type="scientific">Hydatigena taeniaeformis</name>
    <name type="common">Feline tapeworm</name>
    <name type="synonym">Taenia taeniaeformis</name>
    <dbReference type="NCBI Taxonomy" id="6205"/>
    <lineage>
        <taxon>Eukaryota</taxon>
        <taxon>Metazoa</taxon>
        <taxon>Spiralia</taxon>
        <taxon>Lophotrochozoa</taxon>
        <taxon>Platyhelminthes</taxon>
        <taxon>Cestoda</taxon>
        <taxon>Eucestoda</taxon>
        <taxon>Cyclophyllidea</taxon>
        <taxon>Taeniidae</taxon>
        <taxon>Hydatigera</taxon>
    </lineage>
</organism>
<dbReference type="InterPro" id="IPR001791">
    <property type="entry name" value="Laminin_G"/>
</dbReference>
<feature type="compositionally biased region" description="Basic and acidic residues" evidence="2">
    <location>
        <begin position="164"/>
        <end position="174"/>
    </location>
</feature>
<feature type="disulfide bond" evidence="1">
    <location>
        <begin position="369"/>
        <end position="396"/>
    </location>
</feature>
<evidence type="ECO:0000256" key="2">
    <source>
        <dbReference type="SAM" id="MobiDB-lite"/>
    </source>
</evidence>
<dbReference type="InterPro" id="IPR050372">
    <property type="entry name" value="Neurexin-related_CASP"/>
</dbReference>
<dbReference type="InterPro" id="IPR013320">
    <property type="entry name" value="ConA-like_dom_sf"/>
</dbReference>
<dbReference type="AlphaFoldDB" id="A0A0R3XA67"/>
<dbReference type="PANTHER" id="PTHR15036:SF85">
    <property type="entry name" value="SP2353, ISOFORM A"/>
    <property type="match status" value="1"/>
</dbReference>
<dbReference type="CDD" id="cd00110">
    <property type="entry name" value="LamG"/>
    <property type="match status" value="1"/>
</dbReference>
<dbReference type="PROSITE" id="PS50025">
    <property type="entry name" value="LAM_G_DOMAIN"/>
    <property type="match status" value="1"/>
</dbReference>
<feature type="compositionally biased region" description="Basic and acidic residues" evidence="2">
    <location>
        <begin position="181"/>
        <end position="193"/>
    </location>
</feature>
<dbReference type="Gene3D" id="2.60.120.200">
    <property type="match status" value="1"/>
</dbReference>
<keyword evidence="1" id="KW-1015">Disulfide bond</keyword>